<dbReference type="GO" id="GO:0000160">
    <property type="term" value="P:phosphorelay signal transduction system"/>
    <property type="evidence" value="ECO:0007669"/>
    <property type="project" value="InterPro"/>
</dbReference>
<dbReference type="Proteomes" id="UP000280696">
    <property type="component" value="Unassembled WGS sequence"/>
</dbReference>
<dbReference type="CDD" id="cd17536">
    <property type="entry name" value="REC_YesN-like"/>
    <property type="match status" value="1"/>
</dbReference>
<dbReference type="Pfam" id="PF00072">
    <property type="entry name" value="Response_reg"/>
    <property type="match status" value="1"/>
</dbReference>
<organism evidence="5 6">
    <name type="scientific">Parablautia intestinalis</name>
    <dbReference type="NCBI Taxonomy" id="2320100"/>
    <lineage>
        <taxon>Bacteria</taxon>
        <taxon>Bacillati</taxon>
        <taxon>Bacillota</taxon>
        <taxon>Clostridia</taxon>
        <taxon>Lachnospirales</taxon>
        <taxon>Lachnospiraceae</taxon>
        <taxon>Parablautia</taxon>
    </lineage>
</organism>
<dbReference type="AlphaFoldDB" id="A0A3A9AJ01"/>
<evidence type="ECO:0000313" key="6">
    <source>
        <dbReference type="Proteomes" id="UP000280696"/>
    </source>
</evidence>
<dbReference type="OrthoDB" id="2990361at2"/>
<comment type="caution">
    <text evidence="5">The sequence shown here is derived from an EMBL/GenBank/DDBJ whole genome shotgun (WGS) entry which is preliminary data.</text>
</comment>
<keyword evidence="6" id="KW-1185">Reference proteome</keyword>
<keyword evidence="3" id="KW-0597">Phosphoprotein</keyword>
<protein>
    <recommendedName>
        <fullName evidence="1">Stage 0 sporulation protein A homolog</fullName>
    </recommendedName>
</protein>
<dbReference type="InterPro" id="IPR011006">
    <property type="entry name" value="CheY-like_superfamily"/>
</dbReference>
<evidence type="ECO:0000256" key="1">
    <source>
        <dbReference type="ARBA" id="ARBA00018672"/>
    </source>
</evidence>
<dbReference type="InterPro" id="IPR001789">
    <property type="entry name" value="Sig_transdc_resp-reg_receiver"/>
</dbReference>
<dbReference type="SMART" id="SM00448">
    <property type="entry name" value="REC"/>
    <property type="match status" value="1"/>
</dbReference>
<proteinExistence type="predicted"/>
<reference evidence="5 6" key="1">
    <citation type="submission" date="2018-09" db="EMBL/GenBank/DDBJ databases">
        <title>Murine metabolic-syndrome-specific gut microbial biobank.</title>
        <authorList>
            <person name="Liu C."/>
        </authorList>
    </citation>
    <scope>NUCLEOTIDE SEQUENCE [LARGE SCALE GENOMIC DNA]</scope>
    <source>
        <strain evidence="5 6">0.1xD8-82</strain>
    </source>
</reference>
<sequence>MWTREVQKMKSDKITAIVLDDEISVRKGLLRHIRWKQLGVDQVETFESAEQVIAYLKNHTPDIIISDIRLPKMDGIQLVGYVRKKGMQCRIIFMSAYSDLEYFKGAIRLEVEDYIEKPVHPERMEETVRKAVEKIQRNRKQEAKVALAADILNAYADQMGEQVFKNLVHGVWEDELMESMGGGKTVSVKKMISCV</sequence>
<comment type="function">
    <text evidence="2">May play the central regulatory role in sporulation. It may be an element of the effector pathway responsible for the activation of sporulation genes in response to nutritional stress. Spo0A may act in concert with spo0H (a sigma factor) to control the expression of some genes that are critical to the sporulation process.</text>
</comment>
<evidence type="ECO:0000256" key="3">
    <source>
        <dbReference type="PROSITE-ProRule" id="PRU00169"/>
    </source>
</evidence>
<dbReference type="InterPro" id="IPR052048">
    <property type="entry name" value="ST_Response_Regulator"/>
</dbReference>
<dbReference type="PANTHER" id="PTHR43228:SF1">
    <property type="entry name" value="TWO-COMPONENT RESPONSE REGULATOR ARR22"/>
    <property type="match status" value="1"/>
</dbReference>
<evidence type="ECO:0000313" key="5">
    <source>
        <dbReference type="EMBL" id="RKI91560.1"/>
    </source>
</evidence>
<dbReference type="PANTHER" id="PTHR43228">
    <property type="entry name" value="TWO-COMPONENT RESPONSE REGULATOR"/>
    <property type="match status" value="1"/>
</dbReference>
<feature type="modified residue" description="4-aspartylphosphate" evidence="3">
    <location>
        <position position="67"/>
    </location>
</feature>
<evidence type="ECO:0000259" key="4">
    <source>
        <dbReference type="PROSITE" id="PS50110"/>
    </source>
</evidence>
<gene>
    <name evidence="5" type="ORF">D7V94_09805</name>
</gene>
<feature type="domain" description="Response regulatory" evidence="4">
    <location>
        <begin position="15"/>
        <end position="132"/>
    </location>
</feature>
<dbReference type="PROSITE" id="PS50110">
    <property type="entry name" value="RESPONSE_REGULATORY"/>
    <property type="match status" value="1"/>
</dbReference>
<dbReference type="EMBL" id="RAYQ01000009">
    <property type="protein sequence ID" value="RKI91560.1"/>
    <property type="molecule type" value="Genomic_DNA"/>
</dbReference>
<name>A0A3A9AJ01_9FIRM</name>
<dbReference type="Gene3D" id="3.40.50.2300">
    <property type="match status" value="1"/>
</dbReference>
<accession>A0A3A9AJ01</accession>
<evidence type="ECO:0000256" key="2">
    <source>
        <dbReference type="ARBA" id="ARBA00024867"/>
    </source>
</evidence>
<dbReference type="SUPFAM" id="SSF52172">
    <property type="entry name" value="CheY-like"/>
    <property type="match status" value="1"/>
</dbReference>